<keyword evidence="5" id="KW-0411">Iron-sulfur</keyword>
<protein>
    <submittedName>
        <fullName evidence="7">Fe-S oxidoreductase</fullName>
    </submittedName>
</protein>
<dbReference type="InterPro" id="IPR007197">
    <property type="entry name" value="rSAM"/>
</dbReference>
<dbReference type="InterPro" id="IPR013704">
    <property type="entry name" value="UPF0313_N"/>
</dbReference>
<dbReference type="Pfam" id="PF08497">
    <property type="entry name" value="Radical_SAM_N"/>
    <property type="match status" value="1"/>
</dbReference>
<organism evidence="7 8">
    <name type="scientific">Fretibacterium fastidiosum</name>
    <dbReference type="NCBI Taxonomy" id="651822"/>
    <lineage>
        <taxon>Bacteria</taxon>
        <taxon>Thermotogati</taxon>
        <taxon>Synergistota</taxon>
        <taxon>Synergistia</taxon>
        <taxon>Synergistales</taxon>
        <taxon>Aminobacteriaceae</taxon>
        <taxon>Fretibacterium</taxon>
    </lineage>
</organism>
<accession>A0AB94IXJ1</accession>
<dbReference type="SFLD" id="SFLDG01082">
    <property type="entry name" value="B12-binding_domain_containing"/>
    <property type="match status" value="1"/>
</dbReference>
<evidence type="ECO:0000313" key="8">
    <source>
        <dbReference type="Proteomes" id="UP000008957"/>
    </source>
</evidence>
<reference evidence="7 8" key="2">
    <citation type="submission" date="2010-03" db="EMBL/GenBank/DDBJ databases">
        <authorList>
            <person name="Pajon A."/>
        </authorList>
    </citation>
    <scope>NUCLEOTIDE SEQUENCE [LARGE SCALE GENOMIC DNA]</scope>
    <source>
        <strain evidence="7 8">SGP1</strain>
    </source>
</reference>
<dbReference type="GO" id="GO:0051539">
    <property type="term" value="F:4 iron, 4 sulfur cluster binding"/>
    <property type="evidence" value="ECO:0007669"/>
    <property type="project" value="UniProtKB-KW"/>
</dbReference>
<proteinExistence type="predicted"/>
<dbReference type="EMBL" id="FP929056">
    <property type="protein sequence ID" value="CBL28429.1"/>
    <property type="molecule type" value="Genomic_DNA"/>
</dbReference>
<dbReference type="RefSeq" id="WP_015556576.1">
    <property type="nucleotide sequence ID" value="NC_021038.1"/>
</dbReference>
<dbReference type="PANTHER" id="PTHR32331:SF0">
    <property type="entry name" value="UPF0313 PROTEIN YGIQ"/>
    <property type="match status" value="1"/>
</dbReference>
<dbReference type="SFLD" id="SFLDS00029">
    <property type="entry name" value="Radical_SAM"/>
    <property type="match status" value="2"/>
</dbReference>
<dbReference type="AlphaFoldDB" id="A0AB94IXJ1"/>
<evidence type="ECO:0000256" key="1">
    <source>
        <dbReference type="ARBA" id="ARBA00022485"/>
    </source>
</evidence>
<evidence type="ECO:0000313" key="7">
    <source>
        <dbReference type="EMBL" id="CBL28429.1"/>
    </source>
</evidence>
<evidence type="ECO:0000256" key="5">
    <source>
        <dbReference type="ARBA" id="ARBA00023014"/>
    </source>
</evidence>
<sequence>MAVGGSTQRQAGGGFLPVCRADMEARGWSELDFLFVNGDAYVDHPSFAVGLISRLLEREGYRVGVAAQPNWRGDEDFTCMGRPRLGVLVGAGNLDSMLGKLTAGKKARRTDAYSPGGAVGLRPDRATIVYCQQVRRIFGDIPLVIGGIEASLRRLVHYDYWSDSLRRSILLDSQADLLIYGMGERQLLEIAAALKRGVPVGEVRDVRGTCYVAERGQEPAGSVPLPSWDEIVRDRRKFAEAFRLSSLEQDALRGRTLLQGHEKGTLVQLPPALPLTEAEMDGVYDMPYLRRWHPKYDALGGVPALAEVKFSVTSHRGCFGSCAFCAIHAHQGGSFRPGATSPSCGRSGP</sequence>
<dbReference type="Proteomes" id="UP000008957">
    <property type="component" value="Chromosome"/>
</dbReference>
<name>A0AB94IXJ1_9BACT</name>
<keyword evidence="3" id="KW-0479">Metal-binding</keyword>
<evidence type="ECO:0000256" key="4">
    <source>
        <dbReference type="ARBA" id="ARBA00023004"/>
    </source>
</evidence>
<gene>
    <name evidence="7" type="ORF">SY1_13230</name>
</gene>
<dbReference type="GO" id="GO:0003824">
    <property type="term" value="F:catalytic activity"/>
    <property type="evidence" value="ECO:0007669"/>
    <property type="project" value="InterPro"/>
</dbReference>
<dbReference type="NCBIfam" id="TIGR03904">
    <property type="entry name" value="SAM_YgiQ"/>
    <property type="match status" value="1"/>
</dbReference>
<dbReference type="GO" id="GO:0046872">
    <property type="term" value="F:metal ion binding"/>
    <property type="evidence" value="ECO:0007669"/>
    <property type="project" value="UniProtKB-KW"/>
</dbReference>
<keyword evidence="4" id="KW-0408">Iron</keyword>
<evidence type="ECO:0000256" key="2">
    <source>
        <dbReference type="ARBA" id="ARBA00022691"/>
    </source>
</evidence>
<dbReference type="KEGG" id="sbr:SY1_13230"/>
<dbReference type="PANTHER" id="PTHR32331">
    <property type="entry name" value="UPF0313 PROTEIN YGIQ"/>
    <property type="match status" value="1"/>
</dbReference>
<dbReference type="SFLD" id="SFLDG01069">
    <property type="entry name" value="UPF0313"/>
    <property type="match status" value="1"/>
</dbReference>
<feature type="domain" description="UPF0313" evidence="6">
    <location>
        <begin position="15"/>
        <end position="311"/>
    </location>
</feature>
<evidence type="ECO:0000256" key="3">
    <source>
        <dbReference type="ARBA" id="ARBA00022723"/>
    </source>
</evidence>
<keyword evidence="8" id="KW-1185">Reference proteome</keyword>
<keyword evidence="1" id="KW-0004">4Fe-4S</keyword>
<dbReference type="InterPro" id="IPR022946">
    <property type="entry name" value="UPF0313"/>
</dbReference>
<keyword evidence="2" id="KW-0949">S-adenosyl-L-methionine</keyword>
<evidence type="ECO:0000259" key="6">
    <source>
        <dbReference type="Pfam" id="PF08497"/>
    </source>
</evidence>
<reference evidence="8" key="1">
    <citation type="submission" date="2010-03" db="EMBL/GenBank/DDBJ databases">
        <title>The genome sequence of Synergistetes sp. SGP1.</title>
        <authorList>
            <consortium name="metaHIT consortium -- http://www.metahit.eu/"/>
            <person name="Pajon A."/>
            <person name="Turner K."/>
            <person name="Parkhill J."/>
            <person name="Wade W."/>
            <person name="Vartoukian S."/>
        </authorList>
    </citation>
    <scope>NUCLEOTIDE SEQUENCE [LARGE SCALE GENOMIC DNA]</scope>
    <source>
        <strain evidence="8">SGP1</strain>
    </source>
</reference>